<dbReference type="Pfam" id="PF19744">
    <property type="entry name" value="DUF6232"/>
    <property type="match status" value="1"/>
</dbReference>
<keyword evidence="1" id="KW-1133">Transmembrane helix</keyword>
<organism evidence="2 3">
    <name type="scientific">Geitlerinema calcuttense NRMC-F 0142</name>
    <dbReference type="NCBI Taxonomy" id="2922238"/>
    <lineage>
        <taxon>Bacteria</taxon>
        <taxon>Bacillati</taxon>
        <taxon>Cyanobacteriota</taxon>
        <taxon>Cyanophyceae</taxon>
        <taxon>Geitlerinematales</taxon>
        <taxon>Geitlerinemataceae</taxon>
        <taxon>Geitlerinema</taxon>
    </lineage>
</organism>
<dbReference type="RefSeq" id="WP_284474334.1">
    <property type="nucleotide sequence ID" value="NZ_JASVEJ010000018.1"/>
</dbReference>
<feature type="transmembrane region" description="Helical" evidence="1">
    <location>
        <begin position="57"/>
        <end position="90"/>
    </location>
</feature>
<reference evidence="2 3" key="1">
    <citation type="submission" date="2023-06" db="EMBL/GenBank/DDBJ databases">
        <title>Whole genome sequence of Oscillatoria calcuttensis NRMC-F 0142.</title>
        <authorList>
            <person name="Shakena Fathima T."/>
            <person name="Muralitharan G."/>
            <person name="Thajuddin N."/>
        </authorList>
    </citation>
    <scope>NUCLEOTIDE SEQUENCE [LARGE SCALE GENOMIC DNA]</scope>
    <source>
        <strain evidence="2 3">NRMC-F 0142</strain>
    </source>
</reference>
<accession>A0ABT7LXQ6</accession>
<evidence type="ECO:0000313" key="2">
    <source>
        <dbReference type="EMBL" id="MDL5056796.1"/>
    </source>
</evidence>
<proteinExistence type="predicted"/>
<keyword evidence="3" id="KW-1185">Reference proteome</keyword>
<evidence type="ECO:0000256" key="1">
    <source>
        <dbReference type="SAM" id="Phobius"/>
    </source>
</evidence>
<evidence type="ECO:0000313" key="3">
    <source>
        <dbReference type="Proteomes" id="UP001230986"/>
    </source>
</evidence>
<comment type="caution">
    <text evidence="2">The sequence shown here is derived from an EMBL/GenBank/DDBJ whole genome shotgun (WGS) entry which is preliminary data.</text>
</comment>
<dbReference type="InterPro" id="IPR045629">
    <property type="entry name" value="DUF6232"/>
</dbReference>
<dbReference type="EMBL" id="JASVEJ010000018">
    <property type="protein sequence ID" value="MDL5056796.1"/>
    <property type="molecule type" value="Genomic_DNA"/>
</dbReference>
<sequence>MINQLLGNEADKLKEIKTSVLKLRGKTLIFENSIYQIPNISSLELVDLSSVKPMPKYFLWLLLVGVVLLFLPHSGMKILGLVILGVLTWLFDQYQQAKNTTRYGLSIQLNSGENPVLVSPDVEFLKRIMLVFYNIMNSDELKAFNFNFDQRQIDNKSIHVGTMNGSNLISGTVTGNVVSNV</sequence>
<gene>
    <name evidence="2" type="ORF">QQ055_04855</name>
</gene>
<dbReference type="Proteomes" id="UP001230986">
    <property type="component" value="Unassembled WGS sequence"/>
</dbReference>
<keyword evidence="1" id="KW-0472">Membrane</keyword>
<keyword evidence="1" id="KW-0812">Transmembrane</keyword>
<name>A0ABT7LXQ6_9CYAN</name>
<protein>
    <submittedName>
        <fullName evidence="2">DUF6232 family protein</fullName>
    </submittedName>
</protein>